<reference evidence="2 3" key="1">
    <citation type="journal article" date="2018" name="Nat. Ecol. Evol.">
        <title>Pezizomycetes genomes reveal the molecular basis of ectomycorrhizal truffle lifestyle.</title>
        <authorList>
            <person name="Murat C."/>
            <person name="Payen T."/>
            <person name="Noel B."/>
            <person name="Kuo A."/>
            <person name="Morin E."/>
            <person name="Chen J."/>
            <person name="Kohler A."/>
            <person name="Krizsan K."/>
            <person name="Balestrini R."/>
            <person name="Da Silva C."/>
            <person name="Montanini B."/>
            <person name="Hainaut M."/>
            <person name="Levati E."/>
            <person name="Barry K.W."/>
            <person name="Belfiori B."/>
            <person name="Cichocki N."/>
            <person name="Clum A."/>
            <person name="Dockter R.B."/>
            <person name="Fauchery L."/>
            <person name="Guy J."/>
            <person name="Iotti M."/>
            <person name="Le Tacon F."/>
            <person name="Lindquist E.A."/>
            <person name="Lipzen A."/>
            <person name="Malagnac F."/>
            <person name="Mello A."/>
            <person name="Molinier V."/>
            <person name="Miyauchi S."/>
            <person name="Poulain J."/>
            <person name="Riccioni C."/>
            <person name="Rubini A."/>
            <person name="Sitrit Y."/>
            <person name="Splivallo R."/>
            <person name="Traeger S."/>
            <person name="Wang M."/>
            <person name="Zifcakova L."/>
            <person name="Wipf D."/>
            <person name="Zambonelli A."/>
            <person name="Paolocci F."/>
            <person name="Nowrousian M."/>
            <person name="Ottonello S."/>
            <person name="Baldrian P."/>
            <person name="Spatafora J.W."/>
            <person name="Henrissat B."/>
            <person name="Nagy L.G."/>
            <person name="Aury J.M."/>
            <person name="Wincker P."/>
            <person name="Grigoriev I.V."/>
            <person name="Bonfante P."/>
            <person name="Martin F.M."/>
        </authorList>
    </citation>
    <scope>NUCLEOTIDE SEQUENCE [LARGE SCALE GENOMIC DNA]</scope>
    <source>
        <strain evidence="2 3">ATCC MYA-4762</strain>
    </source>
</reference>
<dbReference type="AlphaFoldDB" id="A0A3N4LYC2"/>
<feature type="compositionally biased region" description="Low complexity" evidence="1">
    <location>
        <begin position="325"/>
        <end position="335"/>
    </location>
</feature>
<sequence>MASFYDTAEISPIPVQEGLIRLMLPIPDVHLWGDHDEKKFLGPIRLAHELILNDWASEARLLHMSRHEFPPKPGQEIRLQRPPLASISVDGNSAAVDAEQHLDVAVELRELARYFCVIRAIQEVLVLNELVMQCTKPAGSLAASVQRVRLQEQMVLRDLRIAKAAASMYRGEDLGPASRRSIDEQRKARLILAQKHSDDIAAARKHTPYQPGGLRTSYNTSLNQLHDQTLCTDPQWVSSVASVASPSGLSFLTQTAEQRAHRVRTLQNPVVNLESDFKKMHAQMLPPPRRPSTAGHQQEGIPFSLGSYHQQPLSGAAAGQHTPWQLQNQPQNQPQMERQHTPRQLQYQPQMEQRQLPLQPEAPPFHPDGSFPPPTYQLPRPNQTANLFSHIFNPEAHGYNITSLPQAPTRTTRNSRHPIVAQPQSQPSVLLPPSITAHTPTPASAATTAITTTLPLPPLSELGSWTASAQRMKRASVESMGSVGSSDGSGSQASGETIQEGFGHGRVG</sequence>
<name>A0A3N4LYC2_9PEZI</name>
<keyword evidence="3" id="KW-1185">Reference proteome</keyword>
<protein>
    <submittedName>
        <fullName evidence="2">Uncharacterized protein</fullName>
    </submittedName>
</protein>
<accession>A0A3N4LYC2</accession>
<feature type="region of interest" description="Disordered" evidence="1">
    <location>
        <begin position="283"/>
        <end position="375"/>
    </location>
</feature>
<feature type="region of interest" description="Disordered" evidence="1">
    <location>
        <begin position="473"/>
        <end position="508"/>
    </location>
</feature>
<evidence type="ECO:0000256" key="1">
    <source>
        <dbReference type="SAM" id="MobiDB-lite"/>
    </source>
</evidence>
<dbReference type="Proteomes" id="UP000267821">
    <property type="component" value="Unassembled WGS sequence"/>
</dbReference>
<dbReference type="EMBL" id="ML121530">
    <property type="protein sequence ID" value="RPB27893.1"/>
    <property type="molecule type" value="Genomic_DNA"/>
</dbReference>
<evidence type="ECO:0000313" key="2">
    <source>
        <dbReference type="EMBL" id="RPB27893.1"/>
    </source>
</evidence>
<gene>
    <name evidence="2" type="ORF">L211DRAFT_833894</name>
</gene>
<feature type="compositionally biased region" description="Polar residues" evidence="1">
    <location>
        <begin position="342"/>
        <end position="353"/>
    </location>
</feature>
<organism evidence="2 3">
    <name type="scientific">Terfezia boudieri ATCC MYA-4762</name>
    <dbReference type="NCBI Taxonomy" id="1051890"/>
    <lineage>
        <taxon>Eukaryota</taxon>
        <taxon>Fungi</taxon>
        <taxon>Dikarya</taxon>
        <taxon>Ascomycota</taxon>
        <taxon>Pezizomycotina</taxon>
        <taxon>Pezizomycetes</taxon>
        <taxon>Pezizales</taxon>
        <taxon>Pezizaceae</taxon>
        <taxon>Terfezia</taxon>
    </lineage>
</organism>
<proteinExistence type="predicted"/>
<feature type="compositionally biased region" description="Low complexity" evidence="1">
    <location>
        <begin position="477"/>
        <end position="496"/>
    </location>
</feature>
<feature type="compositionally biased region" description="Pro residues" evidence="1">
    <location>
        <begin position="360"/>
        <end position="375"/>
    </location>
</feature>
<dbReference type="OrthoDB" id="10401537at2759"/>
<dbReference type="InParanoid" id="A0A3N4LYC2"/>
<evidence type="ECO:0000313" key="3">
    <source>
        <dbReference type="Proteomes" id="UP000267821"/>
    </source>
</evidence>